<evidence type="ECO:0000313" key="3">
    <source>
        <dbReference type="Proteomes" id="UP000050437"/>
    </source>
</evidence>
<dbReference type="GO" id="GO:0009289">
    <property type="term" value="C:pilus"/>
    <property type="evidence" value="ECO:0007669"/>
    <property type="project" value="InterPro"/>
</dbReference>
<accession>A0A0P7CUK2</accession>
<feature type="chain" id="PRO_5006137282" evidence="1">
    <location>
        <begin position="20"/>
        <end position="180"/>
    </location>
</feature>
<dbReference type="AlphaFoldDB" id="A0A0P7CUK2"/>
<dbReference type="InterPro" id="IPR050263">
    <property type="entry name" value="Bact_Fimbrial_Adh_Pro"/>
</dbReference>
<dbReference type="Gene3D" id="2.60.40.1090">
    <property type="entry name" value="Fimbrial-type adhesion domain"/>
    <property type="match status" value="1"/>
</dbReference>
<keyword evidence="1" id="KW-0732">Signal</keyword>
<name>A0A0P7CUK2_PSEPU</name>
<dbReference type="PANTHER" id="PTHR33420:SF5">
    <property type="entry name" value="FIMBRIAL SUBUNIT"/>
    <property type="match status" value="1"/>
</dbReference>
<dbReference type="EMBL" id="LKKS01000124">
    <property type="protein sequence ID" value="KPM60025.1"/>
    <property type="molecule type" value="Genomic_DNA"/>
</dbReference>
<evidence type="ECO:0000256" key="1">
    <source>
        <dbReference type="SAM" id="SignalP"/>
    </source>
</evidence>
<proteinExistence type="predicted"/>
<dbReference type="SUPFAM" id="SSF49401">
    <property type="entry name" value="Bacterial adhesins"/>
    <property type="match status" value="1"/>
</dbReference>
<dbReference type="InterPro" id="IPR008966">
    <property type="entry name" value="Adhesion_dom_sf"/>
</dbReference>
<dbReference type="Proteomes" id="UP000050437">
    <property type="component" value="Unassembled WGS sequence"/>
</dbReference>
<sequence>MKKTLLAIAFGLASSTAFADTGTITFAGSIKPGGTCPIDLVIPGTGTSIPRLEMGSLRAEDFPATGSKSKLVRFALKVTPGAGCVVGTQDGYVTYKPVYDTAGTKLYGLDRIDPDAAKGIALAILDRAQNYVEPNKESIAYPLDDTLPSEMDFFAHYESTANTVEPGHANVLVEYTFALK</sequence>
<dbReference type="RefSeq" id="WP_015269392.1">
    <property type="nucleotide sequence ID" value="NZ_LKKS01000124.1"/>
</dbReference>
<dbReference type="GO" id="GO:0043709">
    <property type="term" value="P:cell adhesion involved in single-species biofilm formation"/>
    <property type="evidence" value="ECO:0007669"/>
    <property type="project" value="TreeGrafter"/>
</dbReference>
<reference evidence="2 3" key="1">
    <citation type="submission" date="2015-10" db="EMBL/GenBank/DDBJ databases">
        <title>Pseudomonas putida clinical strains.</title>
        <authorList>
            <person name="Molina L."/>
            <person name="Udaondo Z."/>
        </authorList>
    </citation>
    <scope>NUCLEOTIDE SEQUENCE [LARGE SCALE GENOMIC DNA]</scope>
    <source>
        <strain evidence="2 3">HB13667</strain>
    </source>
</reference>
<evidence type="ECO:0000313" key="2">
    <source>
        <dbReference type="EMBL" id="KPM60025.1"/>
    </source>
</evidence>
<protein>
    <submittedName>
        <fullName evidence="2">Pilus assembly protein FimA</fullName>
    </submittedName>
</protein>
<feature type="signal peptide" evidence="1">
    <location>
        <begin position="1"/>
        <end position="19"/>
    </location>
</feature>
<organism evidence="2 3">
    <name type="scientific">Pseudomonas putida</name>
    <name type="common">Arthrobacter siderocapsulatus</name>
    <dbReference type="NCBI Taxonomy" id="303"/>
    <lineage>
        <taxon>Bacteria</taxon>
        <taxon>Pseudomonadati</taxon>
        <taxon>Pseudomonadota</taxon>
        <taxon>Gammaproteobacteria</taxon>
        <taxon>Pseudomonadales</taxon>
        <taxon>Pseudomonadaceae</taxon>
        <taxon>Pseudomonas</taxon>
    </lineage>
</organism>
<gene>
    <name evidence="2" type="ORF">HB13667_23015</name>
</gene>
<dbReference type="InterPro" id="IPR036937">
    <property type="entry name" value="Adhesion_dom_fimbrial_sf"/>
</dbReference>
<dbReference type="PANTHER" id="PTHR33420">
    <property type="entry name" value="FIMBRIAL SUBUNIT ELFA-RELATED"/>
    <property type="match status" value="1"/>
</dbReference>
<comment type="caution">
    <text evidence="2">The sequence shown here is derived from an EMBL/GenBank/DDBJ whole genome shotgun (WGS) entry which is preliminary data.</text>
</comment>